<feature type="transmembrane region" description="Helical" evidence="14">
    <location>
        <begin position="141"/>
        <end position="164"/>
    </location>
</feature>
<gene>
    <name evidence="16" type="ORF">GSLYS_00004908001</name>
</gene>
<keyword evidence="10 11" id="KW-0472">Membrane</keyword>
<evidence type="ECO:0000256" key="4">
    <source>
        <dbReference type="ARBA" id="ARBA00012634"/>
    </source>
</evidence>
<evidence type="ECO:0000256" key="11">
    <source>
        <dbReference type="PIRNR" id="PIRNR000905"/>
    </source>
</evidence>
<comment type="pathway">
    <text evidence="2 11">Carbohydrate biosynthesis; gluconeogenesis.</text>
</comment>
<keyword evidence="6 14" id="KW-0812">Transmembrane</keyword>
<evidence type="ECO:0000256" key="7">
    <source>
        <dbReference type="ARBA" id="ARBA00022801"/>
    </source>
</evidence>
<evidence type="ECO:0000259" key="15">
    <source>
        <dbReference type="SMART" id="SM00014"/>
    </source>
</evidence>
<evidence type="ECO:0000256" key="3">
    <source>
        <dbReference type="ARBA" id="ARBA00009266"/>
    </source>
</evidence>
<accession>A0AAV2HC10</accession>
<dbReference type="PANTHER" id="PTHR12591:SF0">
    <property type="entry name" value="FI19814P1"/>
    <property type="match status" value="1"/>
</dbReference>
<keyword evidence="8 11" id="KW-0256">Endoplasmic reticulum</keyword>
<feature type="binding site" evidence="13">
    <location>
        <position position="80"/>
    </location>
    <ligand>
        <name>substrate</name>
    </ligand>
</feature>
<dbReference type="SUPFAM" id="SSF48317">
    <property type="entry name" value="Acid phosphatase/Vanadium-dependent haloperoxidase"/>
    <property type="match status" value="1"/>
</dbReference>
<evidence type="ECO:0000256" key="5">
    <source>
        <dbReference type="ARBA" id="ARBA00022432"/>
    </source>
</evidence>
<organism evidence="16 17">
    <name type="scientific">Lymnaea stagnalis</name>
    <name type="common">Great pond snail</name>
    <name type="synonym">Helix stagnalis</name>
    <dbReference type="NCBI Taxonomy" id="6523"/>
    <lineage>
        <taxon>Eukaryota</taxon>
        <taxon>Metazoa</taxon>
        <taxon>Spiralia</taxon>
        <taxon>Lophotrochozoa</taxon>
        <taxon>Mollusca</taxon>
        <taxon>Gastropoda</taxon>
        <taxon>Heterobranchia</taxon>
        <taxon>Euthyneura</taxon>
        <taxon>Panpulmonata</taxon>
        <taxon>Hygrophila</taxon>
        <taxon>Lymnaeoidea</taxon>
        <taxon>Lymnaeidae</taxon>
        <taxon>Lymnaea</taxon>
    </lineage>
</organism>
<feature type="binding site" evidence="13">
    <location>
        <position position="161"/>
    </location>
    <ligand>
        <name>substrate</name>
    </ligand>
</feature>
<dbReference type="PIRSF" id="PIRSF000905">
    <property type="entry name" value="Glucose-6-phosphatase"/>
    <property type="match status" value="1"/>
</dbReference>
<dbReference type="EMBL" id="CAXITT010000075">
    <property type="protein sequence ID" value="CAL1530783.1"/>
    <property type="molecule type" value="Genomic_DNA"/>
</dbReference>
<feature type="transmembrane region" description="Helical" evidence="14">
    <location>
        <begin position="196"/>
        <end position="217"/>
    </location>
</feature>
<evidence type="ECO:0000256" key="9">
    <source>
        <dbReference type="ARBA" id="ARBA00022989"/>
    </source>
</evidence>
<dbReference type="SMART" id="SM00014">
    <property type="entry name" value="acidPPc"/>
    <property type="match status" value="1"/>
</dbReference>
<keyword evidence="9 14" id="KW-1133">Transmembrane helix</keyword>
<name>A0AAV2HC10_LYMST</name>
<protein>
    <recommendedName>
        <fullName evidence="4 11">Glucose-6-phosphatase</fullName>
        <ecNumber evidence="4 11">3.1.3.9</ecNumber>
    </recommendedName>
</protein>
<sequence length="341" mass="38465">MGDSLHLWGIGLIQEIQSRLEEYSGLLVFLSHIGDPRFAFSIYFPVAYFLHRSVGKRVLWVAVISEWLNAVAKWLLHGERPYWWVHESGLYKKDQIPHLQQFNITCETGPGSPSGHAMITSAVWYILVSDLLYYKQAQSVLTHLACWACYLLVMFAVCVSRLFIATHFPHQVIAGIFSGMLLGKILNSLSTTTLTFYHYVVTSALLSIIAASIYMLVGVLGYDPLWSVVVATKWCAFREWVHMDTTLFYSIVRDISSLLGLGVAGTLFTTNEKSIDGPVKKICQIALALFITMTTDKLKASPDDIFLFYFLGFAKHFIVVFIIAALVPALFVTFPRNKLFK</sequence>
<dbReference type="GO" id="GO:0005789">
    <property type="term" value="C:endoplasmic reticulum membrane"/>
    <property type="evidence" value="ECO:0007669"/>
    <property type="project" value="UniProtKB-SubCell"/>
</dbReference>
<dbReference type="InterPro" id="IPR036938">
    <property type="entry name" value="PAP2/HPO_sf"/>
</dbReference>
<dbReference type="Proteomes" id="UP001497497">
    <property type="component" value="Unassembled WGS sequence"/>
</dbReference>
<evidence type="ECO:0000313" key="17">
    <source>
        <dbReference type="Proteomes" id="UP001497497"/>
    </source>
</evidence>
<comment type="subcellular location">
    <subcellularLocation>
        <location evidence="1">Endoplasmic reticulum membrane</location>
        <topology evidence="1">Multi-pass membrane protein</topology>
    </subcellularLocation>
</comment>
<dbReference type="Pfam" id="PF01569">
    <property type="entry name" value="PAP2"/>
    <property type="match status" value="1"/>
</dbReference>
<keyword evidence="5 11" id="KW-0312">Gluconeogenesis</keyword>
<dbReference type="GO" id="GO:0006094">
    <property type="term" value="P:gluconeogenesis"/>
    <property type="evidence" value="ECO:0007669"/>
    <property type="project" value="UniProtKB-UniRule"/>
</dbReference>
<feature type="transmembrane region" description="Helical" evidence="14">
    <location>
        <begin position="170"/>
        <end position="189"/>
    </location>
</feature>
<evidence type="ECO:0000256" key="12">
    <source>
        <dbReference type="PIRSR" id="PIRSR000905-1"/>
    </source>
</evidence>
<dbReference type="AlphaFoldDB" id="A0AAV2HC10"/>
<evidence type="ECO:0000256" key="14">
    <source>
        <dbReference type="SAM" id="Phobius"/>
    </source>
</evidence>
<evidence type="ECO:0000256" key="1">
    <source>
        <dbReference type="ARBA" id="ARBA00004477"/>
    </source>
</evidence>
<dbReference type="InterPro" id="IPR016275">
    <property type="entry name" value="Glucose-6-phosphatase"/>
</dbReference>
<evidence type="ECO:0000256" key="8">
    <source>
        <dbReference type="ARBA" id="ARBA00022824"/>
    </source>
</evidence>
<reference evidence="16 17" key="1">
    <citation type="submission" date="2024-04" db="EMBL/GenBank/DDBJ databases">
        <authorList>
            <consortium name="Genoscope - CEA"/>
            <person name="William W."/>
        </authorList>
    </citation>
    <scope>NUCLEOTIDE SEQUENCE [LARGE SCALE GENOMIC DNA]</scope>
</reference>
<comment type="similarity">
    <text evidence="3 11">Belongs to the glucose-6-phosphatase family.</text>
</comment>
<dbReference type="Gene3D" id="1.20.144.10">
    <property type="entry name" value="Phosphatidic acid phosphatase type 2/haloperoxidase"/>
    <property type="match status" value="1"/>
</dbReference>
<evidence type="ECO:0000256" key="10">
    <source>
        <dbReference type="ARBA" id="ARBA00023136"/>
    </source>
</evidence>
<dbReference type="GO" id="GO:0004346">
    <property type="term" value="F:glucose-6-phosphatase activity"/>
    <property type="evidence" value="ECO:0007669"/>
    <property type="project" value="UniProtKB-EC"/>
</dbReference>
<keyword evidence="17" id="KW-1185">Reference proteome</keyword>
<dbReference type="PANTHER" id="PTHR12591">
    <property type="entry name" value="GLUCOSE-6-PHOSPHATASE"/>
    <property type="match status" value="1"/>
</dbReference>
<feature type="transmembrane region" description="Helical" evidence="14">
    <location>
        <begin position="306"/>
        <end position="332"/>
    </location>
</feature>
<dbReference type="InterPro" id="IPR000326">
    <property type="entry name" value="PAP2/HPO"/>
</dbReference>
<comment type="caution">
    <text evidence="16">The sequence shown here is derived from an EMBL/GenBank/DDBJ whole genome shotgun (WGS) entry which is preliminary data.</text>
</comment>
<evidence type="ECO:0000256" key="2">
    <source>
        <dbReference type="ARBA" id="ARBA00004742"/>
    </source>
</evidence>
<dbReference type="EC" id="3.1.3.9" evidence="4 11"/>
<feature type="active site" description="Proton donor" evidence="12">
    <location>
        <position position="116"/>
    </location>
</feature>
<feature type="domain" description="Phosphatidic acid phosphatase type 2/haloperoxidase" evidence="15">
    <location>
        <begin position="54"/>
        <end position="187"/>
    </location>
</feature>
<dbReference type="GO" id="GO:0051156">
    <property type="term" value="P:glucose 6-phosphate metabolic process"/>
    <property type="evidence" value="ECO:0007669"/>
    <property type="project" value="TreeGrafter"/>
</dbReference>
<evidence type="ECO:0000313" key="16">
    <source>
        <dbReference type="EMBL" id="CAL1530783.1"/>
    </source>
</evidence>
<keyword evidence="7 11" id="KW-0378">Hydrolase</keyword>
<feature type="active site" description="Nucleophile" evidence="12">
    <location>
        <position position="167"/>
    </location>
</feature>
<evidence type="ECO:0000256" key="13">
    <source>
        <dbReference type="PIRSR" id="PIRSR000905-2"/>
    </source>
</evidence>
<evidence type="ECO:0000256" key="6">
    <source>
        <dbReference type="ARBA" id="ARBA00022692"/>
    </source>
</evidence>
<proteinExistence type="inferred from homology"/>